<keyword evidence="3" id="KW-0378">Hydrolase</keyword>
<evidence type="ECO:0000256" key="5">
    <source>
        <dbReference type="SAM" id="SignalP"/>
    </source>
</evidence>
<dbReference type="EMBL" id="JAVDTT010000006">
    <property type="protein sequence ID" value="MDR6843232.1"/>
    <property type="molecule type" value="Genomic_DNA"/>
</dbReference>
<keyword evidence="5" id="KW-0732">Signal</keyword>
<dbReference type="InterPro" id="IPR029062">
    <property type="entry name" value="Class_I_gatase-like"/>
</dbReference>
<dbReference type="PANTHER" id="PTHR36175">
    <property type="entry name" value="CYANOPHYCINASE"/>
    <property type="match status" value="1"/>
</dbReference>
<evidence type="ECO:0000313" key="7">
    <source>
        <dbReference type="Proteomes" id="UP001254759"/>
    </source>
</evidence>
<dbReference type="InterPro" id="IPR005320">
    <property type="entry name" value="Peptidase_S51"/>
</dbReference>
<proteinExistence type="inferred from homology"/>
<protein>
    <submittedName>
        <fullName evidence="6">Cyanophycinase</fullName>
    </submittedName>
</protein>
<feature type="chain" id="PRO_5046039191" evidence="5">
    <location>
        <begin position="21"/>
        <end position="330"/>
    </location>
</feature>
<evidence type="ECO:0000256" key="2">
    <source>
        <dbReference type="ARBA" id="ARBA00022670"/>
    </source>
</evidence>
<accession>A0ABU1RWT6</accession>
<gene>
    <name evidence="6" type="ORF">J2W94_003545</name>
</gene>
<keyword evidence="4" id="KW-0720">Serine protease</keyword>
<comment type="caution">
    <text evidence="6">The sequence shown here is derived from an EMBL/GenBank/DDBJ whole genome shotgun (WGS) entry which is preliminary data.</text>
</comment>
<keyword evidence="7" id="KW-1185">Reference proteome</keyword>
<comment type="similarity">
    <text evidence="1">Belongs to the peptidase S51 family.</text>
</comment>
<evidence type="ECO:0000256" key="1">
    <source>
        <dbReference type="ARBA" id="ARBA00006534"/>
    </source>
</evidence>
<name>A0ABU1RWT6_9GAMM</name>
<dbReference type="PANTHER" id="PTHR36175:SF1">
    <property type="entry name" value="CYANOPHYCINASE"/>
    <property type="match status" value="1"/>
</dbReference>
<keyword evidence="2" id="KW-0645">Protease</keyword>
<dbReference type="Gene3D" id="3.40.50.880">
    <property type="match status" value="1"/>
</dbReference>
<evidence type="ECO:0000256" key="4">
    <source>
        <dbReference type="ARBA" id="ARBA00022825"/>
    </source>
</evidence>
<feature type="signal peptide" evidence="5">
    <location>
        <begin position="1"/>
        <end position="20"/>
    </location>
</feature>
<dbReference type="Proteomes" id="UP001254759">
    <property type="component" value="Unassembled WGS sequence"/>
</dbReference>
<organism evidence="6 7">
    <name type="scientific">Pseudoxanthomonas sacheonensis</name>
    <dbReference type="NCBI Taxonomy" id="443615"/>
    <lineage>
        <taxon>Bacteria</taxon>
        <taxon>Pseudomonadati</taxon>
        <taxon>Pseudomonadota</taxon>
        <taxon>Gammaproteobacteria</taxon>
        <taxon>Lysobacterales</taxon>
        <taxon>Lysobacteraceae</taxon>
        <taxon>Pseudoxanthomonas</taxon>
    </lineage>
</organism>
<evidence type="ECO:0000256" key="3">
    <source>
        <dbReference type="ARBA" id="ARBA00022801"/>
    </source>
</evidence>
<dbReference type="Pfam" id="PF03575">
    <property type="entry name" value="Peptidase_S51"/>
    <property type="match status" value="1"/>
</dbReference>
<dbReference type="RefSeq" id="WP_310096232.1">
    <property type="nucleotide sequence ID" value="NZ_JAVDTT010000006.1"/>
</dbReference>
<dbReference type="CDD" id="cd03145">
    <property type="entry name" value="GAT1_cyanophycinase"/>
    <property type="match status" value="1"/>
</dbReference>
<evidence type="ECO:0000313" key="6">
    <source>
        <dbReference type="EMBL" id="MDR6843232.1"/>
    </source>
</evidence>
<reference evidence="6 7" key="1">
    <citation type="submission" date="2023-07" db="EMBL/GenBank/DDBJ databases">
        <title>Sorghum-associated microbial communities from plants grown in Nebraska, USA.</title>
        <authorList>
            <person name="Schachtman D."/>
        </authorList>
    </citation>
    <scope>NUCLEOTIDE SEQUENCE [LARGE SCALE GENOMIC DNA]</scope>
    <source>
        <strain evidence="6 7">BE107</strain>
    </source>
</reference>
<dbReference type="SUPFAM" id="SSF52317">
    <property type="entry name" value="Class I glutamine amidotransferase-like"/>
    <property type="match status" value="1"/>
</dbReference>
<sequence length="330" mass="34148">MLRCLLVLLSAFVLAAPALAAKAPPYTYLRVGNVADVAPATTPGVVLMGGGTDVDQAFQWLCGLGGNGDFLVIRATGTDAYNPYVRDLCPNTNSVATLIIPSATAANLPAVAAIIAQAEVVWIAGGDQSNYINFWKNTPVQSTLNARIAQGVPVGGTSAGLNVLTQFVYTAQASQGVTSSQAVADPFNRYMSFDRDFASVPALQGVIGDPHFAARDRMGRDIAFLCRVAAYGWSAAPRGIAVDEMTALLVANGGYASVVGSGKVYFLQAPGLPQVCAAKQPLTYRNIGVARIAAGDGFDLSNWMPAGGTTYMVSVEAGVLASSQAGGSPY</sequence>